<gene>
    <name evidence="10" type="ORF">DM02DRAFT_689858</name>
</gene>
<dbReference type="SUPFAM" id="SSF47571">
    <property type="entry name" value="Cloroperoxidase"/>
    <property type="match status" value="1"/>
</dbReference>
<keyword evidence="6" id="KW-0408">Iron</keyword>
<evidence type="ECO:0000313" key="11">
    <source>
        <dbReference type="Proteomes" id="UP000244855"/>
    </source>
</evidence>
<dbReference type="Pfam" id="PF01328">
    <property type="entry name" value="Peroxidase_2"/>
    <property type="match status" value="1"/>
</dbReference>
<keyword evidence="11" id="KW-1185">Reference proteome</keyword>
<reference evidence="10 11" key="1">
    <citation type="journal article" date="2018" name="Sci. Rep.">
        <title>Comparative genomics provides insights into the lifestyle and reveals functional heterogeneity of dark septate endophytic fungi.</title>
        <authorList>
            <person name="Knapp D.G."/>
            <person name="Nemeth J.B."/>
            <person name="Barry K."/>
            <person name="Hainaut M."/>
            <person name="Henrissat B."/>
            <person name="Johnson J."/>
            <person name="Kuo A."/>
            <person name="Lim J.H.P."/>
            <person name="Lipzen A."/>
            <person name="Nolan M."/>
            <person name="Ohm R.A."/>
            <person name="Tamas L."/>
            <person name="Grigoriev I.V."/>
            <person name="Spatafora J.W."/>
            <person name="Nagy L.G."/>
            <person name="Kovacs G.M."/>
        </authorList>
    </citation>
    <scope>NUCLEOTIDE SEQUENCE [LARGE SCALE GENOMIC DNA]</scope>
    <source>
        <strain evidence="10 11">DSE2036</strain>
    </source>
</reference>
<dbReference type="PANTHER" id="PTHR33577">
    <property type="entry name" value="STERIGMATOCYSTIN BIOSYNTHESIS PEROXIDASE STCC-RELATED"/>
    <property type="match status" value="1"/>
</dbReference>
<dbReference type="Gene3D" id="1.10.489.10">
    <property type="entry name" value="Chloroperoxidase-like"/>
    <property type="match status" value="1"/>
</dbReference>
<dbReference type="OrthoDB" id="407298at2759"/>
<evidence type="ECO:0000256" key="2">
    <source>
        <dbReference type="ARBA" id="ARBA00022559"/>
    </source>
</evidence>
<comment type="cofactor">
    <cofactor evidence="1">
        <name>heme b</name>
        <dbReference type="ChEBI" id="CHEBI:60344"/>
    </cofactor>
</comment>
<dbReference type="GO" id="GO:0004601">
    <property type="term" value="F:peroxidase activity"/>
    <property type="evidence" value="ECO:0007669"/>
    <property type="project" value="UniProtKB-KW"/>
</dbReference>
<keyword evidence="4" id="KW-0479">Metal-binding</keyword>
<dbReference type="InterPro" id="IPR000028">
    <property type="entry name" value="Chloroperoxidase"/>
</dbReference>
<dbReference type="GO" id="GO:0046872">
    <property type="term" value="F:metal ion binding"/>
    <property type="evidence" value="ECO:0007669"/>
    <property type="project" value="UniProtKB-KW"/>
</dbReference>
<keyword evidence="3" id="KW-0349">Heme</keyword>
<comment type="similarity">
    <text evidence="7">Belongs to the chloroperoxidase family.</text>
</comment>
<evidence type="ECO:0000256" key="6">
    <source>
        <dbReference type="ARBA" id="ARBA00023004"/>
    </source>
</evidence>
<dbReference type="AlphaFoldDB" id="A0A2V1DCC8"/>
<evidence type="ECO:0000256" key="7">
    <source>
        <dbReference type="ARBA" id="ARBA00025795"/>
    </source>
</evidence>
<dbReference type="PANTHER" id="PTHR33577:SF15">
    <property type="entry name" value="HEME HALOPEROXIDASE FAMILY PROFILE DOMAIN-CONTAINING PROTEIN"/>
    <property type="match status" value="1"/>
</dbReference>
<feature type="domain" description="Heme haloperoxidase family profile" evidence="9">
    <location>
        <begin position="86"/>
        <end position="325"/>
    </location>
</feature>
<keyword evidence="2 10" id="KW-0575">Peroxidase</keyword>
<proteinExistence type="inferred from homology"/>
<name>A0A2V1DCC8_9PLEO</name>
<evidence type="ECO:0000256" key="5">
    <source>
        <dbReference type="ARBA" id="ARBA00023002"/>
    </source>
</evidence>
<organism evidence="10 11">
    <name type="scientific">Periconia macrospinosa</name>
    <dbReference type="NCBI Taxonomy" id="97972"/>
    <lineage>
        <taxon>Eukaryota</taxon>
        <taxon>Fungi</taxon>
        <taxon>Dikarya</taxon>
        <taxon>Ascomycota</taxon>
        <taxon>Pezizomycotina</taxon>
        <taxon>Dothideomycetes</taxon>
        <taxon>Pleosporomycetidae</taxon>
        <taxon>Pleosporales</taxon>
        <taxon>Massarineae</taxon>
        <taxon>Periconiaceae</taxon>
        <taxon>Periconia</taxon>
    </lineage>
</organism>
<accession>A0A2V1DCC8</accession>
<evidence type="ECO:0000259" key="9">
    <source>
        <dbReference type="PROSITE" id="PS51405"/>
    </source>
</evidence>
<keyword evidence="5" id="KW-0560">Oxidoreductase</keyword>
<dbReference type="Proteomes" id="UP000244855">
    <property type="component" value="Unassembled WGS sequence"/>
</dbReference>
<dbReference type="InterPro" id="IPR036851">
    <property type="entry name" value="Chloroperoxidase-like_sf"/>
</dbReference>
<evidence type="ECO:0000256" key="4">
    <source>
        <dbReference type="ARBA" id="ARBA00022723"/>
    </source>
</evidence>
<evidence type="ECO:0000256" key="1">
    <source>
        <dbReference type="ARBA" id="ARBA00001970"/>
    </source>
</evidence>
<dbReference type="EMBL" id="KZ805489">
    <property type="protein sequence ID" value="PVH95635.1"/>
    <property type="molecule type" value="Genomic_DNA"/>
</dbReference>
<feature type="chain" id="PRO_5016112990" evidence="8">
    <location>
        <begin position="17"/>
        <end position="422"/>
    </location>
</feature>
<keyword evidence="8" id="KW-0732">Signal</keyword>
<protein>
    <submittedName>
        <fullName evidence="10">Cloroperoxidase</fullName>
    </submittedName>
</protein>
<sequence>MPTLAILSLLFSSTTAYRWVANQPGVDSSLLVSRSNIKRQSGSSCPFNADHKPAAPYTDQYPYTGAKNGLPGTGKGGIQVPAEGDEAHYFTPPGPNDIRGPCPGLNTAANHNFIAHDGIVTLTELLDAQQNVYNVGYDLALVLAVLGVAQDGDIVTEKLSIGCDATSRTSAIGLGREPGLNGHNKFESDASSTRNDYFLGNGDDYSFNGTLFAGMKGVADRISNGVFDREAMAATRSQRYDESLHTNPNFFFGPMQILLYGAASFLYELFPNYGNEGIADLQTISSFFGAQAKADAPGGWAHVPERIPEKWFSRRLPYTLADVVIEILALYLRYPKLFGGNIGTDNFNGLNTTFGIIKDGKLPDDVTAAQILCLLYQLGTMNVPSALSPVEELTEATLNWSIGKLNPVFKNAGCPLSPIEPK</sequence>
<feature type="signal peptide" evidence="8">
    <location>
        <begin position="1"/>
        <end position="16"/>
    </location>
</feature>
<evidence type="ECO:0000256" key="3">
    <source>
        <dbReference type="ARBA" id="ARBA00022617"/>
    </source>
</evidence>
<evidence type="ECO:0000313" key="10">
    <source>
        <dbReference type="EMBL" id="PVH95635.1"/>
    </source>
</evidence>
<evidence type="ECO:0000256" key="8">
    <source>
        <dbReference type="SAM" id="SignalP"/>
    </source>
</evidence>
<dbReference type="PROSITE" id="PS51405">
    <property type="entry name" value="HEME_HALOPEROXIDASE"/>
    <property type="match status" value="1"/>
</dbReference>